<reference evidence="1 2" key="1">
    <citation type="journal article" date="2021" name="Nat. Commun.">
        <title>Genetic determinants of endophytism in the Arabidopsis root mycobiome.</title>
        <authorList>
            <person name="Mesny F."/>
            <person name="Miyauchi S."/>
            <person name="Thiergart T."/>
            <person name="Pickel B."/>
            <person name="Atanasova L."/>
            <person name="Karlsson M."/>
            <person name="Huettel B."/>
            <person name="Barry K.W."/>
            <person name="Haridas S."/>
            <person name="Chen C."/>
            <person name="Bauer D."/>
            <person name="Andreopoulos W."/>
            <person name="Pangilinan J."/>
            <person name="LaButti K."/>
            <person name="Riley R."/>
            <person name="Lipzen A."/>
            <person name="Clum A."/>
            <person name="Drula E."/>
            <person name="Henrissat B."/>
            <person name="Kohler A."/>
            <person name="Grigoriev I.V."/>
            <person name="Martin F.M."/>
            <person name="Hacquard S."/>
        </authorList>
    </citation>
    <scope>NUCLEOTIDE SEQUENCE [LARGE SCALE GENOMIC DNA]</scope>
    <source>
        <strain evidence="1 2">MPI-SDFR-AT-0080</strain>
    </source>
</reference>
<dbReference type="PANTHER" id="PTHR33112">
    <property type="entry name" value="DOMAIN PROTEIN, PUTATIVE-RELATED"/>
    <property type="match status" value="1"/>
</dbReference>
<organism evidence="1 2">
    <name type="scientific">Macrophomina phaseolina</name>
    <dbReference type="NCBI Taxonomy" id="35725"/>
    <lineage>
        <taxon>Eukaryota</taxon>
        <taxon>Fungi</taxon>
        <taxon>Dikarya</taxon>
        <taxon>Ascomycota</taxon>
        <taxon>Pezizomycotina</taxon>
        <taxon>Dothideomycetes</taxon>
        <taxon>Dothideomycetes incertae sedis</taxon>
        <taxon>Botryosphaeriales</taxon>
        <taxon>Botryosphaeriaceae</taxon>
        <taxon>Macrophomina</taxon>
    </lineage>
</organism>
<dbReference type="PANTHER" id="PTHR33112:SF13">
    <property type="entry name" value="HETEROKARYON INCOMPATIBILITY DOMAIN-CONTAINING PROTEIN"/>
    <property type="match status" value="1"/>
</dbReference>
<name>A0ABQ8GH40_9PEZI</name>
<comment type="caution">
    <text evidence="1">The sequence shown here is derived from an EMBL/GenBank/DDBJ whole genome shotgun (WGS) entry which is preliminary data.</text>
</comment>
<protein>
    <submittedName>
        <fullName evidence="1">Uncharacterized protein</fullName>
    </submittedName>
</protein>
<dbReference type="EMBL" id="JAGTJR010000010">
    <property type="protein sequence ID" value="KAH7053208.1"/>
    <property type="molecule type" value="Genomic_DNA"/>
</dbReference>
<gene>
    <name evidence="1" type="ORF">B0J12DRAFT_698416</name>
</gene>
<evidence type="ECO:0000313" key="1">
    <source>
        <dbReference type="EMBL" id="KAH7053208.1"/>
    </source>
</evidence>
<keyword evidence="2" id="KW-1185">Reference proteome</keyword>
<evidence type="ECO:0000313" key="2">
    <source>
        <dbReference type="Proteomes" id="UP000774617"/>
    </source>
</evidence>
<sequence>MYYDMEVHGLAHAPCADEESGTVVVGDLFDLNARSTMDAPLFRRGWTFQEGILSSRALCFGFGAARWFCPSAQNCNGGNIAGKKLQVTGIDPGFRRFAPLPHPIPDHIHYRIRPAHPGQWKTIVKSYGDRKLTYPSDALRAVSALA</sequence>
<proteinExistence type="predicted"/>
<dbReference type="Proteomes" id="UP000774617">
    <property type="component" value="Unassembled WGS sequence"/>
</dbReference>
<accession>A0ABQ8GH40</accession>